<name>A0A4T2BQW1_9MICO</name>
<dbReference type="EMBL" id="QYRT01000031">
    <property type="protein sequence ID" value="TIH33817.1"/>
    <property type="molecule type" value="Genomic_DNA"/>
</dbReference>
<proteinExistence type="predicted"/>
<comment type="caution">
    <text evidence="1">The sequence shown here is derived from an EMBL/GenBank/DDBJ whole genome shotgun (WGS) entry which is preliminary data.</text>
</comment>
<dbReference type="OrthoDB" id="517099at2"/>
<accession>A0A4T2BQW1</accession>
<sequence length="70" mass="7948">MRLERKEARLRADQYSKLTEHARRLSRAKAEGGDRITENTLIRVAIDLLLDRADLLAGSDEAELRNSVSL</sequence>
<evidence type="ECO:0000313" key="1">
    <source>
        <dbReference type="EMBL" id="TIH33817.1"/>
    </source>
</evidence>
<dbReference type="Proteomes" id="UP000306192">
    <property type="component" value="Unassembled WGS sequence"/>
</dbReference>
<reference evidence="1 2" key="1">
    <citation type="journal article" date="2019" name="Microorganisms">
        <title>Systematic Affiliation and Genome Analysis of Subtercola vilae DB165(T) with Particular Emphasis on Cold Adaptation of an Isolate from a High-Altitude Cold Volcano Lake.</title>
        <authorList>
            <person name="Villalobos A.S."/>
            <person name="Wiese J."/>
            <person name="Imhoff J.F."/>
            <person name="Dorador C."/>
            <person name="Keller A."/>
            <person name="Hentschel U."/>
        </authorList>
    </citation>
    <scope>NUCLEOTIDE SEQUENCE [LARGE SCALE GENOMIC DNA]</scope>
    <source>
        <strain evidence="1 2">DB165</strain>
    </source>
</reference>
<evidence type="ECO:0000313" key="2">
    <source>
        <dbReference type="Proteomes" id="UP000306192"/>
    </source>
</evidence>
<organism evidence="1 2">
    <name type="scientific">Subtercola vilae</name>
    <dbReference type="NCBI Taxonomy" id="2056433"/>
    <lineage>
        <taxon>Bacteria</taxon>
        <taxon>Bacillati</taxon>
        <taxon>Actinomycetota</taxon>
        <taxon>Actinomycetes</taxon>
        <taxon>Micrococcales</taxon>
        <taxon>Microbacteriaceae</taxon>
        <taxon>Subtercola</taxon>
    </lineage>
</organism>
<keyword evidence="2" id="KW-1185">Reference proteome</keyword>
<dbReference type="AlphaFoldDB" id="A0A4T2BQW1"/>
<gene>
    <name evidence="1" type="ORF">D4765_14085</name>
</gene>
<protein>
    <submittedName>
        <fullName evidence="1">Uncharacterized protein</fullName>
    </submittedName>
</protein>